<organism evidence="1 2">
    <name type="scientific">Ruminiclostridium cellulolyticum (strain ATCC 35319 / DSM 5812 / JCM 6584 / H10)</name>
    <name type="common">Clostridium cellulolyticum</name>
    <dbReference type="NCBI Taxonomy" id="394503"/>
    <lineage>
        <taxon>Bacteria</taxon>
        <taxon>Bacillati</taxon>
        <taxon>Bacillota</taxon>
        <taxon>Clostridia</taxon>
        <taxon>Eubacteriales</taxon>
        <taxon>Oscillospiraceae</taxon>
        <taxon>Ruminiclostridium</taxon>
    </lineage>
</organism>
<gene>
    <name evidence="1" type="ordered locus">Ccel_3135</name>
</gene>
<reference evidence="1 2" key="1">
    <citation type="submission" date="2009-01" db="EMBL/GenBank/DDBJ databases">
        <title>Complete sequence of Clostridium cellulolyticum H10.</title>
        <authorList>
            <consortium name="US DOE Joint Genome Institute"/>
            <person name="Lucas S."/>
            <person name="Copeland A."/>
            <person name="Lapidus A."/>
            <person name="Glavina del Rio T."/>
            <person name="Dalin E."/>
            <person name="Tice H."/>
            <person name="Bruce D."/>
            <person name="Goodwin L."/>
            <person name="Pitluck S."/>
            <person name="Chertkov O."/>
            <person name="Saunders E."/>
            <person name="Brettin T."/>
            <person name="Detter J.C."/>
            <person name="Han C."/>
            <person name="Larimer F."/>
            <person name="Land M."/>
            <person name="Hauser L."/>
            <person name="Kyrpides N."/>
            <person name="Ivanova N."/>
            <person name="Zhou J."/>
            <person name="Richardson P."/>
        </authorList>
    </citation>
    <scope>NUCLEOTIDE SEQUENCE [LARGE SCALE GENOMIC DNA]</scope>
    <source>
        <strain evidence="2">ATCC 35319 / DSM 5812 / JCM 6584 / H10</strain>
    </source>
</reference>
<dbReference type="RefSeq" id="WP_015926484.1">
    <property type="nucleotide sequence ID" value="NC_011898.1"/>
</dbReference>
<evidence type="ECO:0000313" key="1">
    <source>
        <dbReference type="EMBL" id="ACL77426.1"/>
    </source>
</evidence>
<evidence type="ECO:0000313" key="2">
    <source>
        <dbReference type="Proteomes" id="UP000001349"/>
    </source>
</evidence>
<dbReference type="AlphaFoldDB" id="B8I0A0"/>
<name>B8I0A0_RUMCH</name>
<proteinExistence type="predicted"/>
<protein>
    <submittedName>
        <fullName evidence="1">Uncharacterized protein</fullName>
    </submittedName>
</protein>
<dbReference type="STRING" id="394503.Ccel_3135"/>
<dbReference type="eggNOG" id="ENOG502ZMNI">
    <property type="taxonomic scope" value="Bacteria"/>
</dbReference>
<sequence>MKEFLATMAGVILGAFLFTMILGPGDTKSLKSETGNVMKYTVKQMHEELVP</sequence>
<dbReference type="KEGG" id="cce:Ccel_3135"/>
<dbReference type="HOGENOM" id="CLU_3097334_0_0_9"/>
<dbReference type="Proteomes" id="UP000001349">
    <property type="component" value="Chromosome"/>
</dbReference>
<dbReference type="EMBL" id="CP001348">
    <property type="protein sequence ID" value="ACL77426.1"/>
    <property type="molecule type" value="Genomic_DNA"/>
</dbReference>
<accession>B8I0A0</accession>
<keyword evidence="2" id="KW-1185">Reference proteome</keyword>